<dbReference type="Proteomes" id="UP000317624">
    <property type="component" value="Unassembled WGS sequence"/>
</dbReference>
<accession>A0A558C1V7</accession>
<dbReference type="EMBL" id="VMRJ01000001">
    <property type="protein sequence ID" value="TVT42759.1"/>
    <property type="molecule type" value="Genomic_DNA"/>
</dbReference>
<organism evidence="1 2">
    <name type="scientific">Hymenobacter setariae</name>
    <dbReference type="NCBI Taxonomy" id="2594794"/>
    <lineage>
        <taxon>Bacteria</taxon>
        <taxon>Pseudomonadati</taxon>
        <taxon>Bacteroidota</taxon>
        <taxon>Cytophagia</taxon>
        <taxon>Cytophagales</taxon>
        <taxon>Hymenobacteraceae</taxon>
        <taxon>Hymenobacter</taxon>
    </lineage>
</organism>
<proteinExistence type="predicted"/>
<evidence type="ECO:0000313" key="1">
    <source>
        <dbReference type="EMBL" id="TVT42759.1"/>
    </source>
</evidence>
<sequence length="110" mass="12723">MTAIWLFSAPHRRSFQTLERCMRQYPATAFIFLSPFPDLNPGDNILRRFGGWLLHHRLSSRPNLYWVDSHQLLRTDSQLYVDASHLNPQGHRALSYGLAACVLRNTVLAM</sequence>
<dbReference type="AlphaFoldDB" id="A0A558C1V7"/>
<evidence type="ECO:0008006" key="3">
    <source>
        <dbReference type="Google" id="ProtNLM"/>
    </source>
</evidence>
<gene>
    <name evidence="1" type="ORF">FNT36_01305</name>
</gene>
<comment type="caution">
    <text evidence="1">The sequence shown here is derived from an EMBL/GenBank/DDBJ whole genome shotgun (WGS) entry which is preliminary data.</text>
</comment>
<evidence type="ECO:0000313" key="2">
    <source>
        <dbReference type="Proteomes" id="UP000317624"/>
    </source>
</evidence>
<reference evidence="1 2" key="1">
    <citation type="submission" date="2019-07" db="EMBL/GenBank/DDBJ databases">
        <title>Hymenobacter sp. straun FUR1 Genome sequencing and assembly.</title>
        <authorList>
            <person name="Chhetri G."/>
        </authorList>
    </citation>
    <scope>NUCLEOTIDE SEQUENCE [LARGE SCALE GENOMIC DNA]</scope>
    <source>
        <strain evidence="1 2">Fur1</strain>
    </source>
</reference>
<protein>
    <recommendedName>
        <fullName evidence="3">SGNH domain-containing protein</fullName>
    </recommendedName>
</protein>
<keyword evidence="2" id="KW-1185">Reference proteome</keyword>
<name>A0A558C1V7_9BACT</name>
<dbReference type="RefSeq" id="WP_233635587.1">
    <property type="nucleotide sequence ID" value="NZ_VMRJ01000001.1"/>
</dbReference>
<dbReference type="SUPFAM" id="SSF52266">
    <property type="entry name" value="SGNH hydrolase"/>
    <property type="match status" value="1"/>
</dbReference>